<dbReference type="Proteomes" id="UP001065682">
    <property type="component" value="Unassembled WGS sequence"/>
</dbReference>
<gene>
    <name evidence="2" type="ORF">FKB36_12325</name>
</gene>
<accession>A0A9E5DF12</accession>
<organism evidence="2 3">
    <name type="scientific">Methanoculleus formosensis</name>
    <dbReference type="NCBI Taxonomy" id="2590886"/>
    <lineage>
        <taxon>Archaea</taxon>
        <taxon>Methanobacteriati</taxon>
        <taxon>Methanobacteriota</taxon>
        <taxon>Stenosarchaea group</taxon>
        <taxon>Methanomicrobia</taxon>
        <taxon>Methanomicrobiales</taxon>
        <taxon>Methanomicrobiaceae</taxon>
        <taxon>Methanoculleus</taxon>
    </lineage>
</organism>
<evidence type="ECO:0000313" key="3">
    <source>
        <dbReference type="Proteomes" id="UP001065682"/>
    </source>
</evidence>
<keyword evidence="1" id="KW-1133">Transmembrane helix</keyword>
<comment type="caution">
    <text evidence="2">The sequence shown here is derived from an EMBL/GenBank/DDBJ whole genome shotgun (WGS) entry which is preliminary data.</text>
</comment>
<evidence type="ECO:0000313" key="2">
    <source>
        <dbReference type="EMBL" id="MCT8338249.1"/>
    </source>
</evidence>
<dbReference type="Pfam" id="PF19119">
    <property type="entry name" value="DUF5803"/>
    <property type="match status" value="1"/>
</dbReference>
<evidence type="ECO:0000256" key="1">
    <source>
        <dbReference type="SAM" id="Phobius"/>
    </source>
</evidence>
<dbReference type="EMBL" id="VHLL01000011">
    <property type="protein sequence ID" value="MCT8338249.1"/>
    <property type="molecule type" value="Genomic_DNA"/>
</dbReference>
<proteinExistence type="predicted"/>
<sequence length="168" mass="18482">MLPDGTAYEASIAVTGSEHRFWMPGMLGERVPLQVEELEVLGPAGPVEYREEGRGVITFPEGNYTITYRAPVRDNHLVVAFDTPYAVTVDLPEGFDVRNPLIGMVSPGAEISTGPNGTTEIAWERIAVVEARFYTPERVILLTTFGTVWLAVALVLILPILISRRRDG</sequence>
<keyword evidence="1" id="KW-0472">Membrane</keyword>
<name>A0A9E5DF12_9EURY</name>
<keyword evidence="1" id="KW-0812">Transmembrane</keyword>
<dbReference type="AlphaFoldDB" id="A0A9E5DF12"/>
<feature type="transmembrane region" description="Helical" evidence="1">
    <location>
        <begin position="139"/>
        <end position="162"/>
    </location>
</feature>
<protein>
    <submittedName>
        <fullName evidence="2">Uncharacterized protein</fullName>
    </submittedName>
</protein>
<keyword evidence="3" id="KW-1185">Reference proteome</keyword>
<reference evidence="2" key="1">
    <citation type="submission" date="2019-06" db="EMBL/GenBank/DDBJ databases">
        <title>Methanoculleus strain from Tamsui River, Taipei, Taiwan.</title>
        <authorList>
            <person name="You Y.-T."/>
            <person name="Chen S.-C."/>
            <person name="Lai S.-J."/>
            <person name="Lee Y.-C."/>
            <person name="Lai M.-C."/>
        </authorList>
    </citation>
    <scope>NUCLEOTIDE SEQUENCE</scope>
    <source>
        <strain evidence="2">Afa-1</strain>
    </source>
</reference>
<dbReference type="InterPro" id="IPR043826">
    <property type="entry name" value="DUF5803"/>
</dbReference>